<sequence>MNSLQPSVPPDFEQIFGTNTGFNLLTGPFYMKIEGEVAIVAFRVEEQHLNPAGTCHGAALGVLADNLGAPIKRMMGLQDIIVTPTINLSLDYIAPAKSGDWVELHASLLRRTRTLFFCQGLMYVDGQIIARTNATYMITSRLIERTA</sequence>
<name>G3LGZ9_9PSED</name>
<dbReference type="AlphaFoldDB" id="G3LGZ9"/>
<evidence type="ECO:0000256" key="2">
    <source>
        <dbReference type="ARBA" id="ARBA00022801"/>
    </source>
</evidence>
<dbReference type="Pfam" id="PF03061">
    <property type="entry name" value="4HBT"/>
    <property type="match status" value="1"/>
</dbReference>
<protein>
    <submittedName>
        <fullName evidence="4">Thioesterase</fullName>
    </submittedName>
</protein>
<keyword evidence="2" id="KW-0378">Hydrolase</keyword>
<evidence type="ECO:0000259" key="3">
    <source>
        <dbReference type="Pfam" id="PF03061"/>
    </source>
</evidence>
<dbReference type="PANTHER" id="PTHR21660:SF1">
    <property type="entry name" value="ACYL-COENZYME A THIOESTERASE 13"/>
    <property type="match status" value="1"/>
</dbReference>
<feature type="domain" description="Thioesterase" evidence="3">
    <location>
        <begin position="53"/>
        <end position="125"/>
    </location>
</feature>
<dbReference type="EMBL" id="JN379032">
    <property type="protein sequence ID" value="AEO27393.1"/>
    <property type="molecule type" value="Genomic_DNA"/>
</dbReference>
<dbReference type="PANTHER" id="PTHR21660">
    <property type="entry name" value="THIOESTERASE SUPERFAMILY MEMBER-RELATED"/>
    <property type="match status" value="1"/>
</dbReference>
<accession>G3LGZ9</accession>
<reference evidence="4" key="1">
    <citation type="submission" date="2011-07" db="EMBL/GenBank/DDBJ databases">
        <title>Biodegradation of r-limonene and other terpenes by Pseudomonas sp. strain 19-rlim.</title>
        <authorList>
            <person name="Eaton R.W."/>
        </authorList>
    </citation>
    <scope>NUCLEOTIDE SEQUENCE</scope>
    <source>
        <strain evidence="4">19-rlim</strain>
    </source>
</reference>
<dbReference type="InterPro" id="IPR006683">
    <property type="entry name" value="Thioestr_dom"/>
</dbReference>
<dbReference type="NCBIfam" id="TIGR00369">
    <property type="entry name" value="unchar_dom_1"/>
    <property type="match status" value="1"/>
</dbReference>
<evidence type="ECO:0000313" key="4">
    <source>
        <dbReference type="EMBL" id="AEO27393.1"/>
    </source>
</evidence>
<dbReference type="InterPro" id="IPR029069">
    <property type="entry name" value="HotDog_dom_sf"/>
</dbReference>
<proteinExistence type="inferred from homology"/>
<dbReference type="SUPFAM" id="SSF54637">
    <property type="entry name" value="Thioesterase/thiol ester dehydrase-isomerase"/>
    <property type="match status" value="1"/>
</dbReference>
<dbReference type="InterPro" id="IPR003736">
    <property type="entry name" value="PAAI_dom"/>
</dbReference>
<comment type="similarity">
    <text evidence="1">Belongs to the thioesterase PaaI family.</text>
</comment>
<dbReference type="InterPro" id="IPR039298">
    <property type="entry name" value="ACOT13"/>
</dbReference>
<evidence type="ECO:0000256" key="1">
    <source>
        <dbReference type="ARBA" id="ARBA00008324"/>
    </source>
</evidence>
<organism evidence="4">
    <name type="scientific">Pseudomonas sp. 19-rlim</name>
    <dbReference type="NCBI Taxonomy" id="1084570"/>
    <lineage>
        <taxon>Bacteria</taxon>
        <taxon>Pseudomonadati</taxon>
        <taxon>Pseudomonadota</taxon>
        <taxon>Gammaproteobacteria</taxon>
        <taxon>Pseudomonadales</taxon>
        <taxon>Pseudomonadaceae</taxon>
        <taxon>Pseudomonas</taxon>
    </lineage>
</organism>
<dbReference type="CDD" id="cd03443">
    <property type="entry name" value="PaaI_thioesterase"/>
    <property type="match status" value="1"/>
</dbReference>
<dbReference type="GO" id="GO:0047617">
    <property type="term" value="F:fatty acyl-CoA hydrolase activity"/>
    <property type="evidence" value="ECO:0007669"/>
    <property type="project" value="InterPro"/>
</dbReference>
<dbReference type="Gene3D" id="3.10.129.10">
    <property type="entry name" value="Hotdog Thioesterase"/>
    <property type="match status" value="1"/>
</dbReference>